<dbReference type="InterPro" id="IPR020846">
    <property type="entry name" value="MFS_dom"/>
</dbReference>
<evidence type="ECO:0000256" key="4">
    <source>
        <dbReference type="ARBA" id="ARBA00022989"/>
    </source>
</evidence>
<dbReference type="Pfam" id="PF07690">
    <property type="entry name" value="MFS_1"/>
    <property type="match status" value="1"/>
</dbReference>
<dbReference type="Proteomes" id="UP001560267">
    <property type="component" value="Unassembled WGS sequence"/>
</dbReference>
<evidence type="ECO:0000259" key="7">
    <source>
        <dbReference type="PROSITE" id="PS50850"/>
    </source>
</evidence>
<feature type="transmembrane region" description="Helical" evidence="6">
    <location>
        <begin position="154"/>
        <end position="175"/>
    </location>
</feature>
<evidence type="ECO:0000313" key="9">
    <source>
        <dbReference type="Proteomes" id="UP001560267"/>
    </source>
</evidence>
<evidence type="ECO:0000313" key="8">
    <source>
        <dbReference type="EMBL" id="MEX6429732.1"/>
    </source>
</evidence>
<accession>A0ABV3Y2E8</accession>
<comment type="subcellular location">
    <subcellularLocation>
        <location evidence="1">Cell membrane</location>
        <topology evidence="1">Multi-pass membrane protein</topology>
    </subcellularLocation>
</comment>
<proteinExistence type="predicted"/>
<dbReference type="PANTHER" id="PTHR23513">
    <property type="entry name" value="INTEGRAL MEMBRANE EFFLUX PROTEIN-RELATED"/>
    <property type="match status" value="1"/>
</dbReference>
<gene>
    <name evidence="8" type="ORF">AB6A68_07755</name>
</gene>
<evidence type="ECO:0000256" key="2">
    <source>
        <dbReference type="ARBA" id="ARBA00022475"/>
    </source>
</evidence>
<dbReference type="InterPro" id="IPR011701">
    <property type="entry name" value="MFS"/>
</dbReference>
<name>A0ABV3Y2E8_9ACTN</name>
<sequence>MSQSNQRRPARTLAVLRDPVIQRLTIARGFVSLAMGMLPVSLSFTILRLLHSATDLGLIFAAESVTMVITIAGAGVLADRLSRKHLLILADLLFGLSMLSTGLLAITGIHALTYYLVAAALIGLADALFVPAFEGWAQAVIPAHQRQQAAAVRSIYRNIGAIAGPFLAALLVAVFSAPLSLIAGGILPLIGGAIFTQLPDGRGAQTTSSFLSQLASGWNSFRSRTWIWTVDLQFALWHVLVWAPIMVLGPVLADHYYHGAGGWALIWAGAGVGGVIGGLAAFRFHPKFPVRAGTLAMMLLAPAMIGLAVHANIWLTTGATLVGGAGLEFFGALWSYSIQTHVPSDVVSKVASFDFLASVAFLPIGLVIAVPMAHLISTEGVFFLAAGYLVFSAVLVLLVPSVRNLARTSST</sequence>
<dbReference type="InterPro" id="IPR036259">
    <property type="entry name" value="MFS_trans_sf"/>
</dbReference>
<keyword evidence="9" id="KW-1185">Reference proteome</keyword>
<dbReference type="Gene3D" id="1.20.1250.20">
    <property type="entry name" value="MFS general substrate transporter like domains"/>
    <property type="match status" value="1"/>
</dbReference>
<evidence type="ECO:0000256" key="3">
    <source>
        <dbReference type="ARBA" id="ARBA00022692"/>
    </source>
</evidence>
<feature type="transmembrane region" description="Helical" evidence="6">
    <location>
        <begin position="30"/>
        <end position="50"/>
    </location>
</feature>
<feature type="transmembrane region" description="Helical" evidence="6">
    <location>
        <begin position="112"/>
        <end position="133"/>
    </location>
</feature>
<keyword evidence="3 6" id="KW-0812">Transmembrane</keyword>
<feature type="transmembrane region" description="Helical" evidence="6">
    <location>
        <begin position="56"/>
        <end position="78"/>
    </location>
</feature>
<reference evidence="8 9" key="1">
    <citation type="submission" date="2024-07" db="EMBL/GenBank/DDBJ databases">
        <title>Draft Genome Sequence of Ferrimicrobium acidiphilum Strain YE2023, Isolated from a Pulp of Bioleach Reactor.</title>
        <authorList>
            <person name="Elkina Y.A."/>
            <person name="Bulaeva A.G."/>
            <person name="Beletsky A.V."/>
            <person name="Mardanov A.V."/>
        </authorList>
    </citation>
    <scope>NUCLEOTIDE SEQUENCE [LARGE SCALE GENOMIC DNA]</scope>
    <source>
        <strain evidence="8 9">YE2023</strain>
    </source>
</reference>
<protein>
    <submittedName>
        <fullName evidence="8">MFS transporter</fullName>
    </submittedName>
</protein>
<dbReference type="PROSITE" id="PS50850">
    <property type="entry name" value="MFS"/>
    <property type="match status" value="1"/>
</dbReference>
<feature type="transmembrane region" description="Helical" evidence="6">
    <location>
        <begin position="294"/>
        <end position="315"/>
    </location>
</feature>
<keyword evidence="2" id="KW-1003">Cell membrane</keyword>
<evidence type="ECO:0000256" key="1">
    <source>
        <dbReference type="ARBA" id="ARBA00004651"/>
    </source>
</evidence>
<evidence type="ECO:0000256" key="6">
    <source>
        <dbReference type="SAM" id="Phobius"/>
    </source>
</evidence>
<feature type="transmembrane region" description="Helical" evidence="6">
    <location>
        <begin position="181"/>
        <end position="198"/>
    </location>
</feature>
<dbReference type="PANTHER" id="PTHR23513:SF11">
    <property type="entry name" value="STAPHYLOFERRIN A TRANSPORTER"/>
    <property type="match status" value="1"/>
</dbReference>
<feature type="transmembrane region" description="Helical" evidence="6">
    <location>
        <begin position="260"/>
        <end position="282"/>
    </location>
</feature>
<feature type="transmembrane region" description="Helical" evidence="6">
    <location>
        <begin position="226"/>
        <end position="248"/>
    </location>
</feature>
<dbReference type="CDD" id="cd06173">
    <property type="entry name" value="MFS_MefA_like"/>
    <property type="match status" value="1"/>
</dbReference>
<keyword evidence="4 6" id="KW-1133">Transmembrane helix</keyword>
<dbReference type="RefSeq" id="WP_298404600.1">
    <property type="nucleotide sequence ID" value="NZ_JBFSHR010000023.1"/>
</dbReference>
<feature type="transmembrane region" description="Helical" evidence="6">
    <location>
        <begin position="321"/>
        <end position="338"/>
    </location>
</feature>
<dbReference type="SUPFAM" id="SSF103473">
    <property type="entry name" value="MFS general substrate transporter"/>
    <property type="match status" value="1"/>
</dbReference>
<organism evidence="8 9">
    <name type="scientific">Ferrimicrobium acidiphilum</name>
    <dbReference type="NCBI Taxonomy" id="121039"/>
    <lineage>
        <taxon>Bacteria</taxon>
        <taxon>Bacillati</taxon>
        <taxon>Actinomycetota</taxon>
        <taxon>Acidimicrobiia</taxon>
        <taxon>Acidimicrobiales</taxon>
        <taxon>Acidimicrobiaceae</taxon>
        <taxon>Ferrimicrobium</taxon>
    </lineage>
</organism>
<feature type="transmembrane region" description="Helical" evidence="6">
    <location>
        <begin position="380"/>
        <end position="399"/>
    </location>
</feature>
<evidence type="ECO:0000256" key="5">
    <source>
        <dbReference type="ARBA" id="ARBA00023136"/>
    </source>
</evidence>
<feature type="transmembrane region" description="Helical" evidence="6">
    <location>
        <begin position="350"/>
        <end position="374"/>
    </location>
</feature>
<feature type="domain" description="Major facilitator superfamily (MFS) profile" evidence="7">
    <location>
        <begin position="20"/>
        <end position="404"/>
    </location>
</feature>
<keyword evidence="5 6" id="KW-0472">Membrane</keyword>
<feature type="transmembrane region" description="Helical" evidence="6">
    <location>
        <begin position="85"/>
        <end position="106"/>
    </location>
</feature>
<dbReference type="EMBL" id="JBFSHR010000023">
    <property type="protein sequence ID" value="MEX6429732.1"/>
    <property type="molecule type" value="Genomic_DNA"/>
</dbReference>
<comment type="caution">
    <text evidence="8">The sequence shown here is derived from an EMBL/GenBank/DDBJ whole genome shotgun (WGS) entry which is preliminary data.</text>
</comment>